<dbReference type="SUPFAM" id="SSF100950">
    <property type="entry name" value="NagB/RpiA/CoA transferase-like"/>
    <property type="match status" value="1"/>
</dbReference>
<comment type="catalytic activity">
    <reaction evidence="4">
        <text>(6S)-5-formyl-5,6,7,8-tetrahydrofolate + ATP = (6R)-5,10-methenyltetrahydrofolate + ADP + phosphate</text>
        <dbReference type="Rhea" id="RHEA:10488"/>
        <dbReference type="ChEBI" id="CHEBI:30616"/>
        <dbReference type="ChEBI" id="CHEBI:43474"/>
        <dbReference type="ChEBI" id="CHEBI:57455"/>
        <dbReference type="ChEBI" id="CHEBI:57457"/>
        <dbReference type="ChEBI" id="CHEBI:456216"/>
        <dbReference type="EC" id="6.3.3.2"/>
    </reaction>
</comment>
<evidence type="ECO:0000313" key="5">
    <source>
        <dbReference type="EMBL" id="PQO39455.1"/>
    </source>
</evidence>
<dbReference type="NCBIfam" id="TIGR02727">
    <property type="entry name" value="MTHFS_bact"/>
    <property type="match status" value="1"/>
</dbReference>
<evidence type="ECO:0000256" key="1">
    <source>
        <dbReference type="ARBA" id="ARBA00010638"/>
    </source>
</evidence>
<dbReference type="EMBL" id="PUHY01000004">
    <property type="protein sequence ID" value="PQO39455.1"/>
    <property type="molecule type" value="Genomic_DNA"/>
</dbReference>
<dbReference type="GO" id="GO:0046872">
    <property type="term" value="F:metal ion binding"/>
    <property type="evidence" value="ECO:0007669"/>
    <property type="project" value="UniProtKB-KW"/>
</dbReference>
<dbReference type="GO" id="GO:0035999">
    <property type="term" value="P:tetrahydrofolate interconversion"/>
    <property type="evidence" value="ECO:0007669"/>
    <property type="project" value="TreeGrafter"/>
</dbReference>
<evidence type="ECO:0000256" key="2">
    <source>
        <dbReference type="ARBA" id="ARBA00022741"/>
    </source>
</evidence>
<evidence type="ECO:0000313" key="6">
    <source>
        <dbReference type="Proteomes" id="UP000238322"/>
    </source>
</evidence>
<protein>
    <recommendedName>
        <fullName evidence="4">5-formyltetrahydrofolate cyclo-ligase</fullName>
        <ecNumber evidence="4">6.3.3.2</ecNumber>
    </recommendedName>
</protein>
<dbReference type="Proteomes" id="UP000238322">
    <property type="component" value="Unassembled WGS sequence"/>
</dbReference>
<dbReference type="GO" id="GO:0030272">
    <property type="term" value="F:5-formyltetrahydrofolate cyclo-ligase activity"/>
    <property type="evidence" value="ECO:0007669"/>
    <property type="project" value="UniProtKB-EC"/>
</dbReference>
<dbReference type="PANTHER" id="PTHR23407">
    <property type="entry name" value="ATPASE INHIBITOR/5-FORMYLTETRAHYDROFOLATE CYCLO-LIGASE"/>
    <property type="match status" value="1"/>
</dbReference>
<dbReference type="GO" id="GO:0005524">
    <property type="term" value="F:ATP binding"/>
    <property type="evidence" value="ECO:0007669"/>
    <property type="project" value="UniProtKB-KW"/>
</dbReference>
<keyword evidence="2 4" id="KW-0547">Nucleotide-binding</keyword>
<keyword evidence="5" id="KW-0436">Ligase</keyword>
<comment type="similarity">
    <text evidence="1 4">Belongs to the 5-formyltetrahydrofolate cyclo-ligase family.</text>
</comment>
<keyword evidence="4" id="KW-0460">Magnesium</keyword>
<dbReference type="Gene3D" id="3.40.50.10420">
    <property type="entry name" value="NagB/RpiA/CoA transferase-like"/>
    <property type="match status" value="1"/>
</dbReference>
<proteinExistence type="inferred from homology"/>
<evidence type="ECO:0000256" key="4">
    <source>
        <dbReference type="RuleBase" id="RU361279"/>
    </source>
</evidence>
<reference evidence="5 6" key="1">
    <citation type="submission" date="2018-02" db="EMBL/GenBank/DDBJ databases">
        <title>Comparative genomes isolates from brazilian mangrove.</title>
        <authorList>
            <person name="Araujo J.E."/>
            <person name="Taketani R.G."/>
            <person name="Silva M.C.P."/>
            <person name="Loureco M.V."/>
            <person name="Andreote F.D."/>
        </authorList>
    </citation>
    <scope>NUCLEOTIDE SEQUENCE [LARGE SCALE GENOMIC DNA]</scope>
    <source>
        <strain evidence="5 6">Hex-1 MGV</strain>
    </source>
</reference>
<keyword evidence="3 4" id="KW-0067">ATP-binding</keyword>
<dbReference type="AlphaFoldDB" id="A0A2S8G4T3"/>
<comment type="cofactor">
    <cofactor evidence="4">
        <name>Mg(2+)</name>
        <dbReference type="ChEBI" id="CHEBI:18420"/>
    </cofactor>
</comment>
<gene>
    <name evidence="5" type="ORF">C5Y83_01525</name>
</gene>
<organism evidence="5 6">
    <name type="scientific">Blastopirellula marina</name>
    <dbReference type="NCBI Taxonomy" id="124"/>
    <lineage>
        <taxon>Bacteria</taxon>
        <taxon>Pseudomonadati</taxon>
        <taxon>Planctomycetota</taxon>
        <taxon>Planctomycetia</taxon>
        <taxon>Pirellulales</taxon>
        <taxon>Pirellulaceae</taxon>
        <taxon>Blastopirellula</taxon>
    </lineage>
</organism>
<evidence type="ECO:0000256" key="3">
    <source>
        <dbReference type="ARBA" id="ARBA00022840"/>
    </source>
</evidence>
<dbReference type="GO" id="GO:0009396">
    <property type="term" value="P:folic acid-containing compound biosynthetic process"/>
    <property type="evidence" value="ECO:0007669"/>
    <property type="project" value="TreeGrafter"/>
</dbReference>
<dbReference type="PANTHER" id="PTHR23407:SF1">
    <property type="entry name" value="5-FORMYLTETRAHYDROFOLATE CYCLO-LIGASE"/>
    <property type="match status" value="1"/>
</dbReference>
<comment type="caution">
    <text evidence="5">The sequence shown here is derived from an EMBL/GenBank/DDBJ whole genome shotgun (WGS) entry which is preliminary data.</text>
</comment>
<sequence>MDRICPRRNRVDHDLGLPHFLGLRLVDGRKSLPSFDGDAVLIDPHSSAASKETIRRGVLAARRALADRDQRSQVIGDRFLQVFPLEDLRHPLVYVSVRDEVTTIRLLESCLIQFREVVVPYCLPDYQLALFPLREMTELRSGKYGILEPDEQLRAERTVDPQSIDLAVVPGVAFDRKGNRLGYGKGYFDRLLARLRPDCPRVALAFDCQLVDTIPAEAHDIPLQTIVTETRTIDCQSL</sequence>
<name>A0A2S8G4T3_9BACT</name>
<dbReference type="InterPro" id="IPR024185">
    <property type="entry name" value="FTHF_cligase-like_sf"/>
</dbReference>
<accession>A0A2S8G4T3</accession>
<dbReference type="InterPro" id="IPR002698">
    <property type="entry name" value="FTHF_cligase"/>
</dbReference>
<dbReference type="InterPro" id="IPR037171">
    <property type="entry name" value="NagB/RpiA_transferase-like"/>
</dbReference>
<keyword evidence="4" id="KW-0479">Metal-binding</keyword>
<dbReference type="Pfam" id="PF01812">
    <property type="entry name" value="5-FTHF_cyc-lig"/>
    <property type="match status" value="1"/>
</dbReference>
<dbReference type="EC" id="6.3.3.2" evidence="4"/>